<sequence>MPKIPSEMTYSPANPPPSSSSTTSSIDGQILRCIPFQGFWRRFSSLKLDTVGLDQSPIPITGFYAPYSHPQVPNPLKQMAESLPNDASEQSTPLQSVNGNRNRCPVLGILYNTNTLESFLFFC</sequence>
<protein>
    <submittedName>
        <fullName evidence="3">Ubiquitin-like modifier-activating enzyme atg7</fullName>
    </submittedName>
</protein>
<dbReference type="AlphaFoldDB" id="A0AAP0BGK3"/>
<comment type="caution">
    <text evidence="3">The sequence shown here is derived from an EMBL/GenBank/DDBJ whole genome shotgun (WGS) entry which is preliminary data.</text>
</comment>
<reference evidence="3 4" key="1">
    <citation type="journal article" date="2022" name="Nat. Plants">
        <title>Genomes of leafy and leafless Platanthera orchids illuminate the evolution of mycoheterotrophy.</title>
        <authorList>
            <person name="Li M.H."/>
            <person name="Liu K.W."/>
            <person name="Li Z."/>
            <person name="Lu H.C."/>
            <person name="Ye Q.L."/>
            <person name="Zhang D."/>
            <person name="Wang J.Y."/>
            <person name="Li Y.F."/>
            <person name="Zhong Z.M."/>
            <person name="Liu X."/>
            <person name="Yu X."/>
            <person name="Liu D.K."/>
            <person name="Tu X.D."/>
            <person name="Liu B."/>
            <person name="Hao Y."/>
            <person name="Liao X.Y."/>
            <person name="Jiang Y.T."/>
            <person name="Sun W.H."/>
            <person name="Chen J."/>
            <person name="Chen Y.Q."/>
            <person name="Ai Y."/>
            <person name="Zhai J.W."/>
            <person name="Wu S.S."/>
            <person name="Zhou Z."/>
            <person name="Hsiao Y.Y."/>
            <person name="Wu W.L."/>
            <person name="Chen Y.Y."/>
            <person name="Lin Y.F."/>
            <person name="Hsu J.L."/>
            <person name="Li C.Y."/>
            <person name="Wang Z.W."/>
            <person name="Zhao X."/>
            <person name="Zhong W.Y."/>
            <person name="Ma X.K."/>
            <person name="Ma L."/>
            <person name="Huang J."/>
            <person name="Chen G.Z."/>
            <person name="Huang M.Z."/>
            <person name="Huang L."/>
            <person name="Peng D.H."/>
            <person name="Luo Y.B."/>
            <person name="Zou S.Q."/>
            <person name="Chen S.P."/>
            <person name="Lan S."/>
            <person name="Tsai W.C."/>
            <person name="Van de Peer Y."/>
            <person name="Liu Z.J."/>
        </authorList>
    </citation>
    <scope>NUCLEOTIDE SEQUENCE [LARGE SCALE GENOMIC DNA]</scope>
    <source>
        <strain evidence="3">Lor287</strain>
    </source>
</reference>
<evidence type="ECO:0000313" key="4">
    <source>
        <dbReference type="Proteomes" id="UP001418222"/>
    </source>
</evidence>
<dbReference type="InterPro" id="IPR032197">
    <property type="entry name" value="Atg7_N"/>
</dbReference>
<proteinExistence type="predicted"/>
<gene>
    <name evidence="3" type="primary">ATG7</name>
    <name evidence="3" type="ORF">KSP39_PZI011597</name>
</gene>
<feature type="region of interest" description="Disordered" evidence="1">
    <location>
        <begin position="74"/>
        <end position="98"/>
    </location>
</feature>
<dbReference type="Pfam" id="PF16420">
    <property type="entry name" value="ATG7_N"/>
    <property type="match status" value="1"/>
</dbReference>
<dbReference type="InterPro" id="IPR042522">
    <property type="entry name" value="Atg7_N_1"/>
</dbReference>
<dbReference type="Gene3D" id="3.40.140.70">
    <property type="entry name" value="Ubiquitin-like modifier-activating enzyme ATG7 N-terminal domain"/>
    <property type="match status" value="1"/>
</dbReference>
<evidence type="ECO:0000313" key="3">
    <source>
        <dbReference type="EMBL" id="KAK8938642.1"/>
    </source>
</evidence>
<evidence type="ECO:0000256" key="1">
    <source>
        <dbReference type="SAM" id="MobiDB-lite"/>
    </source>
</evidence>
<dbReference type="Proteomes" id="UP001418222">
    <property type="component" value="Unassembled WGS sequence"/>
</dbReference>
<evidence type="ECO:0000259" key="2">
    <source>
        <dbReference type="Pfam" id="PF16420"/>
    </source>
</evidence>
<accession>A0AAP0BGK3</accession>
<feature type="compositionally biased region" description="Polar residues" evidence="1">
    <location>
        <begin position="85"/>
        <end position="98"/>
    </location>
</feature>
<organism evidence="3 4">
    <name type="scientific">Platanthera zijinensis</name>
    <dbReference type="NCBI Taxonomy" id="2320716"/>
    <lineage>
        <taxon>Eukaryota</taxon>
        <taxon>Viridiplantae</taxon>
        <taxon>Streptophyta</taxon>
        <taxon>Embryophyta</taxon>
        <taxon>Tracheophyta</taxon>
        <taxon>Spermatophyta</taxon>
        <taxon>Magnoliopsida</taxon>
        <taxon>Liliopsida</taxon>
        <taxon>Asparagales</taxon>
        <taxon>Orchidaceae</taxon>
        <taxon>Orchidoideae</taxon>
        <taxon>Orchideae</taxon>
        <taxon>Orchidinae</taxon>
        <taxon>Platanthera</taxon>
    </lineage>
</organism>
<feature type="region of interest" description="Disordered" evidence="1">
    <location>
        <begin position="1"/>
        <end position="26"/>
    </location>
</feature>
<name>A0AAP0BGK3_9ASPA</name>
<dbReference type="EMBL" id="JBBWWQ010000009">
    <property type="protein sequence ID" value="KAK8938642.1"/>
    <property type="molecule type" value="Genomic_DNA"/>
</dbReference>
<feature type="domain" description="Ubiquitin-like modifier-activating enzyme Atg7 N-terminal" evidence="2">
    <location>
        <begin position="38"/>
        <end position="119"/>
    </location>
</feature>
<keyword evidence="4" id="KW-1185">Reference proteome</keyword>